<protein>
    <submittedName>
        <fullName evidence="1">Uncharacterized protein</fullName>
    </submittedName>
</protein>
<dbReference type="OrthoDB" id="9863780at2"/>
<dbReference type="EMBL" id="LN906597">
    <property type="protein sequence ID" value="CUT17662.1"/>
    <property type="molecule type" value="Genomic_DNA"/>
</dbReference>
<reference evidence="2" key="1">
    <citation type="submission" date="2015-11" db="EMBL/GenBank/DDBJ databases">
        <authorList>
            <person name="Seth-Smith H.M.B."/>
        </authorList>
    </citation>
    <scope>NUCLEOTIDE SEQUENCE [LARGE SCALE GENOMIC DNA]</scope>
    <source>
        <strain evidence="2">2013Ark11</strain>
    </source>
</reference>
<name>A0A0S4M1U4_9BURK</name>
<evidence type="ECO:0000313" key="2">
    <source>
        <dbReference type="Proteomes" id="UP000198651"/>
    </source>
</evidence>
<dbReference type="AlphaFoldDB" id="A0A0S4M1U4"/>
<dbReference type="Proteomes" id="UP000198651">
    <property type="component" value="Chromosome I"/>
</dbReference>
<sequence>MCSDCSAVLGFGYRVSDIFDMRSETVGSSPSYRSLQQDYCVSYKCSDSASCGVTAACEESAGDVKLAYSYLGSLAAGRKEIFDNFSLNLHPKDYSTILLERKIFFLRAKEQVGNLFSSMLTKSIVFRERESVHLRAWSEVSGKLFPIAERLVWSLFKKYTVFDEIFSNARVVDIVDGSSLDFVIKKITDIDKCHLVNHTKEFIHKELCVHARLLWECIMKFYKNINCCCSFSASEVFKLRGVDNASVVCCRMRFLSRVEQAVYIKFSHIVKNRDQFSSYVAIGVIPWMVAYKRVYRIARGVVESILEGQIVELRGILSRSRVVFDCGVVRELTDKEKDGFLERIIKFTNVELRYLFKKVWIGIIAPLCDGYVDVIRCAMNVGILYTHDPLGVHLRAEDNLEILNVRNKFTIEMNLCMYNKFLEMINGNHKFGDGKIAGVHSWDKISKSVLRIAKDLVGPILEREVSEIVCILTSKSRVVISLPGGLYSIRSLTSSEVSDALQKIVEYLRKQEVYSADVLWNSIIKSSKLSSNNCEFDVLVGDSFPVKCSSLVTSSAECVDRDIGLQEEASVVNWEYLKSVYFSLGIDEGRSFRKWSFNIHPEDLKRISSIRGVFLKQVRKQCMGLFSDMLDRRDVLPSGRVLLSTCSWFDVSSELQPIAMEFIKGTIEEGHRELDRVLSNSRIIDVDANNVLYRIIRKIKDDEKNHIKVIASSIESKSLKFYLGLIWLRVSKTHTDCGGGSDSGKDIPVSGRNYNFGVRIRKSDCIAICSAKSKFSPIMYEILDSKFREMIKNKYRFDDNTVISKLAWFRLSEKLFPVAKKEVDHVISDRREELERILFGVRVVVDYKTDRKITDEEKDVVLHNVFKKENVELRRFFSTVWVNVISSLFGDSCDQENNEEQNADASMVNLVNEGNEKIAVNIYYEDDISIFNVRRRYSREMHKCITNKFSKMVANGYRFDGGEVIERLPWRNISRIVSPIARMEVAPIVERERLEIYEILSRSRAVVALNDDRSAVRAFTFRERSYFLDKFMKVVYERCGVMFSEIWSKVVRLSDG</sequence>
<accession>A0A0S4M1U4</accession>
<proteinExistence type="predicted"/>
<gene>
    <name evidence="1" type="ORF">Ark11_0839</name>
</gene>
<keyword evidence="2" id="KW-1185">Reference proteome</keyword>
<organism evidence="1 2">
    <name type="scientific">Candidatus Ichthyocystis hellenicum</name>
    <dbReference type="NCBI Taxonomy" id="1561003"/>
    <lineage>
        <taxon>Bacteria</taxon>
        <taxon>Pseudomonadati</taxon>
        <taxon>Pseudomonadota</taxon>
        <taxon>Betaproteobacteria</taxon>
        <taxon>Burkholderiales</taxon>
        <taxon>Candidatus Ichthyocystis</taxon>
    </lineage>
</organism>
<dbReference type="RefSeq" id="WP_092343505.1">
    <property type="nucleotide sequence ID" value="NZ_FLSL01000081.1"/>
</dbReference>
<evidence type="ECO:0000313" key="1">
    <source>
        <dbReference type="EMBL" id="CUT17662.1"/>
    </source>
</evidence>